<dbReference type="GO" id="GO:0042597">
    <property type="term" value="C:periplasmic space"/>
    <property type="evidence" value="ECO:0007669"/>
    <property type="project" value="UniProtKB-SubCell"/>
</dbReference>
<accession>A0A1H1Y8G5</accession>
<keyword evidence="5" id="KW-0378">Hydrolase</keyword>
<dbReference type="PANTHER" id="PTHR34218:SF5">
    <property type="entry name" value="PENICILLIN ACYLASE FAMILY PROTEIN"/>
    <property type="match status" value="1"/>
</dbReference>
<organism evidence="9 10">
    <name type="scientific">Pseudomonas oryzae</name>
    <dbReference type="NCBI Taxonomy" id="1392877"/>
    <lineage>
        <taxon>Bacteria</taxon>
        <taxon>Pseudomonadati</taxon>
        <taxon>Pseudomonadota</taxon>
        <taxon>Gammaproteobacteria</taxon>
        <taxon>Pseudomonadales</taxon>
        <taxon>Pseudomonadaceae</taxon>
        <taxon>Pseudomonas</taxon>
    </lineage>
</organism>
<evidence type="ECO:0000256" key="3">
    <source>
        <dbReference type="ARBA" id="ARBA00022729"/>
    </source>
</evidence>
<dbReference type="Gene3D" id="1.10.1400.10">
    <property type="match status" value="1"/>
</dbReference>
<dbReference type="GO" id="GO:0046872">
    <property type="term" value="F:metal ion binding"/>
    <property type="evidence" value="ECO:0007669"/>
    <property type="project" value="UniProtKB-KW"/>
</dbReference>
<evidence type="ECO:0000256" key="8">
    <source>
        <dbReference type="PIRSR" id="PIRSR001227-2"/>
    </source>
</evidence>
<name>A0A1H1Y8G5_9PSED</name>
<dbReference type="GO" id="GO:0016811">
    <property type="term" value="F:hydrolase activity, acting on carbon-nitrogen (but not peptide) bonds, in linear amides"/>
    <property type="evidence" value="ECO:0007669"/>
    <property type="project" value="InterPro"/>
</dbReference>
<keyword evidence="4" id="KW-0574">Periplasm</keyword>
<dbReference type="PIRSF" id="PIRSF001227">
    <property type="entry name" value="Pen_acylase"/>
    <property type="match status" value="1"/>
</dbReference>
<keyword evidence="8" id="KW-0479">Metal-binding</keyword>
<evidence type="ECO:0000256" key="6">
    <source>
        <dbReference type="ARBA" id="ARBA00023145"/>
    </source>
</evidence>
<comment type="similarity">
    <text evidence="2">Belongs to the peptidase S45 family.</text>
</comment>
<dbReference type="GO" id="GO:0017000">
    <property type="term" value="P:antibiotic biosynthetic process"/>
    <property type="evidence" value="ECO:0007669"/>
    <property type="project" value="InterPro"/>
</dbReference>
<dbReference type="InterPro" id="IPR014395">
    <property type="entry name" value="Pen/GL7ACA/AHL_acylase"/>
</dbReference>
<protein>
    <submittedName>
        <fullName evidence="9">Penicillin amidase</fullName>
    </submittedName>
</protein>
<evidence type="ECO:0000256" key="4">
    <source>
        <dbReference type="ARBA" id="ARBA00022764"/>
    </source>
</evidence>
<feature type="binding site" evidence="8">
    <location>
        <position position="333"/>
    </location>
    <ligand>
        <name>Ca(2+)</name>
        <dbReference type="ChEBI" id="CHEBI:29108"/>
    </ligand>
</feature>
<feature type="binding site" evidence="8">
    <location>
        <position position="197"/>
    </location>
    <ligand>
        <name>Ca(2+)</name>
        <dbReference type="ChEBI" id="CHEBI:29108"/>
    </ligand>
</feature>
<dbReference type="InterPro" id="IPR043147">
    <property type="entry name" value="Penicillin_amidase_A-knob"/>
</dbReference>
<gene>
    <name evidence="9" type="ORF">SAMN05216221_3700</name>
</gene>
<evidence type="ECO:0000313" key="10">
    <source>
        <dbReference type="Proteomes" id="UP000243359"/>
    </source>
</evidence>
<dbReference type="InterPro" id="IPR023343">
    <property type="entry name" value="Penicillin_amidase_dom1"/>
</dbReference>
<evidence type="ECO:0000313" key="9">
    <source>
        <dbReference type="EMBL" id="SDT17743.1"/>
    </source>
</evidence>
<dbReference type="STRING" id="1392877.SAMN05216221_3700"/>
<feature type="active site" description="Nucleophile" evidence="7">
    <location>
        <position position="258"/>
    </location>
</feature>
<dbReference type="InterPro" id="IPR029055">
    <property type="entry name" value="Ntn_hydrolases_N"/>
</dbReference>
<keyword evidence="10" id="KW-1185">Reference proteome</keyword>
<dbReference type="AlphaFoldDB" id="A0A1H1Y8G5"/>
<evidence type="ECO:0000256" key="7">
    <source>
        <dbReference type="PIRSR" id="PIRSR001227-1"/>
    </source>
</evidence>
<dbReference type="InterPro" id="IPR002692">
    <property type="entry name" value="S45"/>
</dbReference>
<keyword evidence="3" id="KW-0732">Signal</keyword>
<keyword evidence="6" id="KW-0865">Zymogen</keyword>
<dbReference type="InterPro" id="IPR043146">
    <property type="entry name" value="Penicillin_amidase_N_B-knob"/>
</dbReference>
<comment type="cofactor">
    <cofactor evidence="8">
        <name>Ca(2+)</name>
        <dbReference type="ChEBI" id="CHEBI:29108"/>
    </cofactor>
    <text evidence="8">Binds 1 Ca(2+) ion per dimer.</text>
</comment>
<feature type="binding site" evidence="8">
    <location>
        <position position="466"/>
    </location>
    <ligand>
        <name>Ca(2+)</name>
        <dbReference type="ChEBI" id="CHEBI:29108"/>
    </ligand>
</feature>
<dbReference type="Gene3D" id="3.60.20.10">
    <property type="entry name" value="Glutamine Phosphoribosylpyrophosphate, subunit 1, domain 1"/>
    <property type="match status" value="1"/>
</dbReference>
<feature type="binding site" evidence="8">
    <location>
        <position position="330"/>
    </location>
    <ligand>
        <name>Ca(2+)</name>
        <dbReference type="ChEBI" id="CHEBI:29108"/>
    </ligand>
</feature>
<evidence type="ECO:0000256" key="5">
    <source>
        <dbReference type="ARBA" id="ARBA00022801"/>
    </source>
</evidence>
<dbReference type="EMBL" id="LT629751">
    <property type="protein sequence ID" value="SDT17743.1"/>
    <property type="molecule type" value="Genomic_DNA"/>
</dbReference>
<proteinExistence type="inferred from homology"/>
<reference evidence="10" key="1">
    <citation type="submission" date="2016-10" db="EMBL/GenBank/DDBJ databases">
        <authorList>
            <person name="Varghese N."/>
            <person name="Submissions S."/>
        </authorList>
    </citation>
    <scope>NUCLEOTIDE SEQUENCE [LARGE SCALE GENOMIC DNA]</scope>
    <source>
        <strain evidence="10">KCTC 32247</strain>
    </source>
</reference>
<dbReference type="Gene3D" id="1.10.439.10">
    <property type="entry name" value="Penicillin Amidohydrolase, domain 1"/>
    <property type="match status" value="1"/>
</dbReference>
<dbReference type="Proteomes" id="UP000243359">
    <property type="component" value="Chromosome I"/>
</dbReference>
<keyword evidence="8" id="KW-0106">Calcium</keyword>
<evidence type="ECO:0000256" key="2">
    <source>
        <dbReference type="ARBA" id="ARBA00006586"/>
    </source>
</evidence>
<dbReference type="PANTHER" id="PTHR34218">
    <property type="entry name" value="PEPTIDASE S45 PENICILLIN AMIDASE"/>
    <property type="match status" value="1"/>
</dbReference>
<comment type="subcellular location">
    <subcellularLocation>
        <location evidence="1">Periplasm</location>
    </subcellularLocation>
</comment>
<dbReference type="Gene3D" id="2.30.120.10">
    <property type="match status" value="1"/>
</dbReference>
<dbReference type="Pfam" id="PF01804">
    <property type="entry name" value="Penicil_amidase"/>
    <property type="match status" value="1"/>
</dbReference>
<dbReference type="SUPFAM" id="SSF56235">
    <property type="entry name" value="N-terminal nucleophile aminohydrolases (Ntn hydrolases)"/>
    <property type="match status" value="1"/>
</dbReference>
<dbReference type="CDD" id="cd03747">
    <property type="entry name" value="Ntn_PGA_like"/>
    <property type="match status" value="1"/>
</dbReference>
<sequence length="805" mass="86904">MALSSSPATRPPRLRRALLVLGGLLLLGAGGLGVYLYGKQPQRDGELHLAGLAAPVGVRFDAQGVPHIRAEHEADLYRALGYLHAQERLFQMEMLRRLARGELAEILGAGLLDTDRLFRTLRLRERAAEQVAQADRASPAWRALQAYLDGINQYQASRPLPLEFDLLGIRPRPFSAEDSFSVIGYMAYSFAAALRTEPVLTHIRDQLGVDYLAVFGRDLPPARSAPALAGADWRGLHALARLGEAAPGRSGLSQFEGSNAWAISGAHTASGKPLLAGDPHIRFSVPQVWYSAHLSAPGFELYGQHHALIPFALLGHNRDFGWSLTMFQNDDLDLIAERVNPANPEQVWSGGRWVALQSRTERIAVKDAAPVELILRRSPHGPLVNDALGALAGPTPIALRWLHLEADNPILDAFYRLNRADSLAEGRAAAAEIAAPGLNIVWASARGDIAWWAAGRLLERPPGVDPAFVLDGASAEAAAPRLLPFSANPREENPPRGYVLSANQRPAGSAVPGYYNPVDRYRRLRERLDAASGHWDVHNSQALQLEAGNGFPQRILAPLLGELRAAAAADEEVLLAELAAWDGEHRIGSRAAVLFNQLLYQLAHEAMADELGESFFAALLGTRAVNDALPRLAAAEAAPWWDDRATAARESRAAIVARAWQASLAHLRATLGADPATWQWGAAHTLTFEHPLGKVAPLDRLFNVGAFAAPGTHEAPNNLAQKFGPAPWPVGYGPSVRRLIDFAAPQQALASSPLGQSGVPFDEHYADQAAAYLAGDYRPMLLDEAQIAAQAQGVLWLRPPGGAGR</sequence>
<evidence type="ECO:0000256" key="1">
    <source>
        <dbReference type="ARBA" id="ARBA00004418"/>
    </source>
</evidence>